<evidence type="ECO:0000313" key="1">
    <source>
        <dbReference type="EMBL" id="QSX28583.1"/>
    </source>
</evidence>
<gene>
    <name evidence="1" type="ORF">JYB88_09735</name>
</gene>
<dbReference type="KEGG" id="scyp:JYB88_09735"/>
<accession>A0A974XJU2</accession>
<sequence length="142" mass="16206">MNVNIKNGSHAAANHQPALSLPTQMERVLTAMLYDSGLNAQLAEKPPIFARHLCSVIGALSHRHHLLINRLSELVRGYANQPVFLNRYWVDESNVLKAQQLIDQWRQRRKAPPIDWPNFKNKPLEHYFKKSAIDNPISNGGH</sequence>
<evidence type="ECO:0000313" key="2">
    <source>
        <dbReference type="Proteomes" id="UP000663281"/>
    </source>
</evidence>
<reference evidence="1 2" key="1">
    <citation type="submission" date="2021-03" db="EMBL/GenBank/DDBJ databases">
        <title>Novel species identification of genus Shewanella.</title>
        <authorList>
            <person name="Liu G."/>
            <person name="Zhang Q."/>
        </authorList>
    </citation>
    <scope>NUCLEOTIDE SEQUENCE [LARGE SCALE GENOMIC DNA]</scope>
    <source>
        <strain evidence="1 2">FJAT-53726</strain>
    </source>
</reference>
<proteinExistence type="predicted"/>
<dbReference type="Proteomes" id="UP000663281">
    <property type="component" value="Chromosome"/>
</dbReference>
<name>A0A974XJU2_9GAMM</name>
<protein>
    <submittedName>
        <fullName evidence="1">Uncharacterized protein</fullName>
    </submittedName>
</protein>
<keyword evidence="2" id="KW-1185">Reference proteome</keyword>
<dbReference type="EMBL" id="CP071504">
    <property type="protein sequence ID" value="QSX28583.1"/>
    <property type="molecule type" value="Genomic_DNA"/>
</dbReference>
<dbReference type="AlphaFoldDB" id="A0A974XJU2"/>
<organism evidence="1 2">
    <name type="scientific">Shewanella cyperi</name>
    <dbReference type="NCBI Taxonomy" id="2814292"/>
    <lineage>
        <taxon>Bacteria</taxon>
        <taxon>Pseudomonadati</taxon>
        <taxon>Pseudomonadota</taxon>
        <taxon>Gammaproteobacteria</taxon>
        <taxon>Alteromonadales</taxon>
        <taxon>Shewanellaceae</taxon>
        <taxon>Shewanella</taxon>
    </lineage>
</organism>
<dbReference type="RefSeq" id="WP_207323988.1">
    <property type="nucleotide sequence ID" value="NZ_CP071504.1"/>
</dbReference>